<feature type="domain" description="EfeO-type cupredoxin-like" evidence="3">
    <location>
        <begin position="90"/>
        <end position="172"/>
    </location>
</feature>
<dbReference type="EMBL" id="FAOZ01000042">
    <property type="protein sequence ID" value="CUU60578.1"/>
    <property type="molecule type" value="Genomic_DNA"/>
</dbReference>
<dbReference type="PANTHER" id="PTHR36507">
    <property type="entry name" value="BLL1555 PROTEIN"/>
    <property type="match status" value="1"/>
</dbReference>
<dbReference type="RefSeq" id="WP_091285734.1">
    <property type="nucleotide sequence ID" value="NZ_FAOZ01000042.1"/>
</dbReference>
<protein>
    <submittedName>
        <fullName evidence="4">Plastocyanin</fullName>
    </submittedName>
</protein>
<dbReference type="SUPFAM" id="SSF49503">
    <property type="entry name" value="Cupredoxins"/>
    <property type="match status" value="1"/>
</dbReference>
<feature type="region of interest" description="Disordered" evidence="1">
    <location>
        <begin position="48"/>
        <end position="93"/>
    </location>
</feature>
<feature type="chain" id="PRO_5006626604" evidence="2">
    <location>
        <begin position="30"/>
        <end position="174"/>
    </location>
</feature>
<name>A0A0S4R043_9ACTN</name>
<dbReference type="Pfam" id="PF13473">
    <property type="entry name" value="Cupredoxin_1"/>
    <property type="match status" value="1"/>
</dbReference>
<keyword evidence="2" id="KW-0732">Signal</keyword>
<dbReference type="PROSITE" id="PS51257">
    <property type="entry name" value="PROKAR_LIPOPROTEIN"/>
    <property type="match status" value="1"/>
</dbReference>
<feature type="signal peptide" evidence="2">
    <location>
        <begin position="1"/>
        <end position="29"/>
    </location>
</feature>
<evidence type="ECO:0000313" key="4">
    <source>
        <dbReference type="EMBL" id="CUU60578.1"/>
    </source>
</evidence>
<dbReference type="PANTHER" id="PTHR36507:SF1">
    <property type="entry name" value="BLL1555 PROTEIN"/>
    <property type="match status" value="1"/>
</dbReference>
<dbReference type="InterPro" id="IPR028096">
    <property type="entry name" value="EfeO_Cupredoxin"/>
</dbReference>
<organism evidence="4 5">
    <name type="scientific">Parafrankia irregularis</name>
    <dbReference type="NCBI Taxonomy" id="795642"/>
    <lineage>
        <taxon>Bacteria</taxon>
        <taxon>Bacillati</taxon>
        <taxon>Actinomycetota</taxon>
        <taxon>Actinomycetes</taxon>
        <taxon>Frankiales</taxon>
        <taxon>Frankiaceae</taxon>
        <taxon>Parafrankia</taxon>
    </lineage>
</organism>
<reference evidence="5" key="1">
    <citation type="submission" date="2015-11" db="EMBL/GenBank/DDBJ databases">
        <authorList>
            <person name="Varghese N."/>
        </authorList>
    </citation>
    <scope>NUCLEOTIDE SEQUENCE [LARGE SCALE GENOMIC DNA]</scope>
    <source>
        <strain evidence="5">DSM 45899</strain>
    </source>
</reference>
<evidence type="ECO:0000259" key="3">
    <source>
        <dbReference type="Pfam" id="PF13473"/>
    </source>
</evidence>
<keyword evidence="5" id="KW-1185">Reference proteome</keyword>
<accession>A0A0S4R043</accession>
<evidence type="ECO:0000313" key="5">
    <source>
        <dbReference type="Proteomes" id="UP000198802"/>
    </source>
</evidence>
<dbReference type="InterPro" id="IPR008972">
    <property type="entry name" value="Cupredoxin"/>
</dbReference>
<sequence>MNLVRVTGGRRAGMVGASCRVAVAGSALAFLLGACGGSDGTDTDVAVTPNPSAPVTTTAAGADHSSSYGSHPATTTAPAADSGSPTAGGAPNATTVTIENFAFSPKTPTFKVGQTITVVNNDSAPHTWTSEAGGFDTGTLEKGQRATVTLSKAGTFTVICKIHPSMTGTVTVTA</sequence>
<dbReference type="Proteomes" id="UP000198802">
    <property type="component" value="Unassembled WGS sequence"/>
</dbReference>
<dbReference type="Gene3D" id="2.60.40.420">
    <property type="entry name" value="Cupredoxins - blue copper proteins"/>
    <property type="match status" value="1"/>
</dbReference>
<dbReference type="AlphaFoldDB" id="A0A0S4R043"/>
<evidence type="ECO:0000256" key="2">
    <source>
        <dbReference type="SAM" id="SignalP"/>
    </source>
</evidence>
<evidence type="ECO:0000256" key="1">
    <source>
        <dbReference type="SAM" id="MobiDB-lite"/>
    </source>
</evidence>
<dbReference type="InterPro" id="IPR052721">
    <property type="entry name" value="ET_Amicyanin"/>
</dbReference>
<feature type="compositionally biased region" description="Polar residues" evidence="1">
    <location>
        <begin position="49"/>
        <end position="77"/>
    </location>
</feature>
<proteinExistence type="predicted"/>
<gene>
    <name evidence="4" type="ORF">Ga0074812_14256</name>
</gene>